<accession>A0A0E9SQT3</accession>
<reference evidence="1" key="1">
    <citation type="submission" date="2014-11" db="EMBL/GenBank/DDBJ databases">
        <authorList>
            <person name="Amaro Gonzalez C."/>
        </authorList>
    </citation>
    <scope>NUCLEOTIDE SEQUENCE</scope>
</reference>
<proteinExistence type="predicted"/>
<reference evidence="1" key="2">
    <citation type="journal article" date="2015" name="Fish Shellfish Immunol.">
        <title>Early steps in the European eel (Anguilla anguilla)-Vibrio vulnificus interaction in the gills: Role of the RtxA13 toxin.</title>
        <authorList>
            <person name="Callol A."/>
            <person name="Pajuelo D."/>
            <person name="Ebbesson L."/>
            <person name="Teles M."/>
            <person name="MacKenzie S."/>
            <person name="Amaro C."/>
        </authorList>
    </citation>
    <scope>NUCLEOTIDE SEQUENCE</scope>
</reference>
<sequence length="51" mass="5722">MLSRYPSDVSGLTLICPAGLNQPHESEFVKHLRVLEKTPEHPDHPAHTVHV</sequence>
<evidence type="ECO:0000313" key="1">
    <source>
        <dbReference type="EMBL" id="JAH43607.1"/>
    </source>
</evidence>
<protein>
    <submittedName>
        <fullName evidence="1">Uncharacterized protein</fullName>
    </submittedName>
</protein>
<organism evidence="1">
    <name type="scientific">Anguilla anguilla</name>
    <name type="common">European freshwater eel</name>
    <name type="synonym">Muraena anguilla</name>
    <dbReference type="NCBI Taxonomy" id="7936"/>
    <lineage>
        <taxon>Eukaryota</taxon>
        <taxon>Metazoa</taxon>
        <taxon>Chordata</taxon>
        <taxon>Craniata</taxon>
        <taxon>Vertebrata</taxon>
        <taxon>Euteleostomi</taxon>
        <taxon>Actinopterygii</taxon>
        <taxon>Neopterygii</taxon>
        <taxon>Teleostei</taxon>
        <taxon>Anguilliformes</taxon>
        <taxon>Anguillidae</taxon>
        <taxon>Anguilla</taxon>
    </lineage>
</organism>
<name>A0A0E9SQT3_ANGAN</name>
<dbReference type="EMBL" id="GBXM01064970">
    <property type="protein sequence ID" value="JAH43607.1"/>
    <property type="molecule type" value="Transcribed_RNA"/>
</dbReference>
<dbReference type="AlphaFoldDB" id="A0A0E9SQT3"/>